<protein>
    <submittedName>
        <fullName evidence="1">Uncharacterized protein</fullName>
    </submittedName>
</protein>
<reference evidence="1" key="1">
    <citation type="submission" date="2019-04" db="EMBL/GenBank/DDBJ databases">
        <title>Friends and foes A comparative genomics study of 23 Aspergillus species from section Flavi.</title>
        <authorList>
            <consortium name="DOE Joint Genome Institute"/>
            <person name="Kjaerbolling I."/>
            <person name="Vesth T."/>
            <person name="Frisvad J.C."/>
            <person name="Nybo J.L."/>
            <person name="Theobald S."/>
            <person name="Kildgaard S."/>
            <person name="Isbrandt T."/>
            <person name="Kuo A."/>
            <person name="Sato A."/>
            <person name="Lyhne E.K."/>
            <person name="Kogle M.E."/>
            <person name="Wiebenga A."/>
            <person name="Kun R.S."/>
            <person name="Lubbers R.J."/>
            <person name="Makela M.R."/>
            <person name="Barry K."/>
            <person name="Chovatia M."/>
            <person name="Clum A."/>
            <person name="Daum C."/>
            <person name="Haridas S."/>
            <person name="He G."/>
            <person name="LaButti K."/>
            <person name="Lipzen A."/>
            <person name="Mondo S."/>
            <person name="Riley R."/>
            <person name="Salamov A."/>
            <person name="Simmons B.A."/>
            <person name="Magnuson J.K."/>
            <person name="Henrissat B."/>
            <person name="Mortensen U.H."/>
            <person name="Larsen T.O."/>
            <person name="Devries R.P."/>
            <person name="Grigoriev I.V."/>
            <person name="Machida M."/>
            <person name="Baker S.E."/>
            <person name="Andersen M.R."/>
        </authorList>
    </citation>
    <scope>NUCLEOTIDE SEQUENCE [LARGE SCALE GENOMIC DNA]</scope>
    <source>
        <strain evidence="1">CBS 121.62</strain>
    </source>
</reference>
<dbReference type="EMBL" id="ML734577">
    <property type="protein sequence ID" value="KAB8248759.1"/>
    <property type="molecule type" value="Genomic_DNA"/>
</dbReference>
<sequence length="61" mass="6814">MSRQFRDAAWNLDGPLYSPNCAVVMFVGCRKSAPRASLTCHCFIVNWSVCCKMVVWVDGEG</sequence>
<dbReference type="AlphaFoldDB" id="A0A5N6H589"/>
<dbReference type="PROSITE" id="PS51257">
    <property type="entry name" value="PROKAR_LIPOPROTEIN"/>
    <property type="match status" value="1"/>
</dbReference>
<name>A0A5N6H589_ASPFL</name>
<organism evidence="1">
    <name type="scientific">Aspergillus flavus</name>
    <dbReference type="NCBI Taxonomy" id="5059"/>
    <lineage>
        <taxon>Eukaryota</taxon>
        <taxon>Fungi</taxon>
        <taxon>Dikarya</taxon>
        <taxon>Ascomycota</taxon>
        <taxon>Pezizomycotina</taxon>
        <taxon>Eurotiomycetes</taxon>
        <taxon>Eurotiomycetidae</taxon>
        <taxon>Eurotiales</taxon>
        <taxon>Aspergillaceae</taxon>
        <taxon>Aspergillus</taxon>
        <taxon>Aspergillus subgen. Circumdati</taxon>
    </lineage>
</organism>
<dbReference type="Proteomes" id="UP000325434">
    <property type="component" value="Unassembled WGS sequence"/>
</dbReference>
<gene>
    <name evidence="1" type="ORF">BDV35DRAFT_346841</name>
</gene>
<evidence type="ECO:0000313" key="1">
    <source>
        <dbReference type="EMBL" id="KAB8248759.1"/>
    </source>
</evidence>
<accession>A0A5N6H589</accession>
<proteinExistence type="predicted"/>